<name>A0ABQ3K0E6_9PSEU</name>
<evidence type="ECO:0000313" key="2">
    <source>
        <dbReference type="EMBL" id="GHF91490.1"/>
    </source>
</evidence>
<proteinExistence type="predicted"/>
<reference evidence="3" key="1">
    <citation type="journal article" date="2019" name="Int. J. Syst. Evol. Microbiol.">
        <title>The Global Catalogue of Microorganisms (GCM) 10K type strain sequencing project: providing services to taxonomists for standard genome sequencing and annotation.</title>
        <authorList>
            <consortium name="The Broad Institute Genomics Platform"/>
            <consortium name="The Broad Institute Genome Sequencing Center for Infectious Disease"/>
            <person name="Wu L."/>
            <person name="Ma J."/>
        </authorList>
    </citation>
    <scope>NUCLEOTIDE SEQUENCE [LARGE SCALE GENOMIC DNA]</scope>
    <source>
        <strain evidence="3">CGMCC 4.7680</strain>
    </source>
</reference>
<feature type="region of interest" description="Disordered" evidence="1">
    <location>
        <begin position="40"/>
        <end position="65"/>
    </location>
</feature>
<protein>
    <submittedName>
        <fullName evidence="2">Uncharacterized protein</fullName>
    </submittedName>
</protein>
<evidence type="ECO:0000256" key="1">
    <source>
        <dbReference type="SAM" id="MobiDB-lite"/>
    </source>
</evidence>
<dbReference type="EMBL" id="BNAW01000001">
    <property type="protein sequence ID" value="GHF91490.1"/>
    <property type="molecule type" value="Genomic_DNA"/>
</dbReference>
<evidence type="ECO:0000313" key="3">
    <source>
        <dbReference type="Proteomes" id="UP000649955"/>
    </source>
</evidence>
<keyword evidence="3" id="KW-1185">Reference proteome</keyword>
<sequence>MTPGRSARVLPAGARTFKMTVSGVNRQVAESHGFKVVTAPDGTQHAVPTPAAINPDGTPYSSKKHPRNVVEGDCGDSYLWIHAVGGYVSEIETGFDLDDAAIAFYWRVNRSDPYGSDSNSWGGGLGLDTSWTGEWDVHGGGPGWETAGVVTPVSDALLWDGDICTSGGPGDTEYIV</sequence>
<dbReference type="Proteomes" id="UP000649955">
    <property type="component" value="Unassembled WGS sequence"/>
</dbReference>
<accession>A0ABQ3K0E6</accession>
<gene>
    <name evidence="2" type="ORF">GCM10017567_02050</name>
</gene>
<comment type="caution">
    <text evidence="2">The sequence shown here is derived from an EMBL/GenBank/DDBJ whole genome shotgun (WGS) entry which is preliminary data.</text>
</comment>
<organism evidence="2 3">
    <name type="scientific">Amycolatopsis bullii</name>
    <dbReference type="NCBI Taxonomy" id="941987"/>
    <lineage>
        <taxon>Bacteria</taxon>
        <taxon>Bacillati</taxon>
        <taxon>Actinomycetota</taxon>
        <taxon>Actinomycetes</taxon>
        <taxon>Pseudonocardiales</taxon>
        <taxon>Pseudonocardiaceae</taxon>
        <taxon>Amycolatopsis</taxon>
    </lineage>
</organism>